<keyword evidence="8" id="KW-1278">Translocase</keyword>
<dbReference type="Proteomes" id="UP001144256">
    <property type="component" value="Unassembled WGS sequence"/>
</dbReference>
<dbReference type="EMBL" id="BRLB01000001">
    <property type="protein sequence ID" value="GKX28011.1"/>
    <property type="molecule type" value="Genomic_DNA"/>
</dbReference>
<keyword evidence="5" id="KW-0677">Repeat</keyword>
<dbReference type="SMART" id="SM00382">
    <property type="entry name" value="AAA"/>
    <property type="match status" value="2"/>
</dbReference>
<organism evidence="12 13">
    <name type="scientific">Vallitalea longa</name>
    <dbReference type="NCBI Taxonomy" id="2936439"/>
    <lineage>
        <taxon>Bacteria</taxon>
        <taxon>Bacillati</taxon>
        <taxon>Bacillota</taxon>
        <taxon>Clostridia</taxon>
        <taxon>Lachnospirales</taxon>
        <taxon>Vallitaleaceae</taxon>
        <taxon>Vallitalea</taxon>
    </lineage>
</organism>
<keyword evidence="4" id="KW-1003">Cell membrane</keyword>
<keyword evidence="3" id="KW-0813">Transport</keyword>
<evidence type="ECO:0000313" key="13">
    <source>
        <dbReference type="Proteomes" id="UP001144256"/>
    </source>
</evidence>
<feature type="domain" description="ABC transporter" evidence="11">
    <location>
        <begin position="297"/>
        <end position="519"/>
    </location>
</feature>
<keyword evidence="6" id="KW-0547">Nucleotide-binding</keyword>
<dbReference type="Pfam" id="PF00005">
    <property type="entry name" value="ABC_tran"/>
    <property type="match status" value="2"/>
</dbReference>
<dbReference type="PROSITE" id="PS50893">
    <property type="entry name" value="ABC_TRANSPORTER_2"/>
    <property type="match status" value="2"/>
</dbReference>
<evidence type="ECO:0000256" key="3">
    <source>
        <dbReference type="ARBA" id="ARBA00022448"/>
    </source>
</evidence>
<dbReference type="InterPro" id="IPR003593">
    <property type="entry name" value="AAA+_ATPase"/>
</dbReference>
<keyword evidence="13" id="KW-1185">Reference proteome</keyword>
<dbReference type="GO" id="GO:0042626">
    <property type="term" value="F:ATPase-coupled transmembrane transporter activity"/>
    <property type="evidence" value="ECO:0007669"/>
    <property type="project" value="TreeGrafter"/>
</dbReference>
<evidence type="ECO:0000256" key="2">
    <source>
        <dbReference type="ARBA" id="ARBA00005417"/>
    </source>
</evidence>
<dbReference type="Gene3D" id="3.40.50.300">
    <property type="entry name" value="P-loop containing nucleotide triphosphate hydrolases"/>
    <property type="match status" value="2"/>
</dbReference>
<dbReference type="AlphaFoldDB" id="A0A9W5Y8J9"/>
<keyword evidence="9" id="KW-0472">Membrane</keyword>
<evidence type="ECO:0000256" key="5">
    <source>
        <dbReference type="ARBA" id="ARBA00022737"/>
    </source>
</evidence>
<dbReference type="InterPro" id="IPR017871">
    <property type="entry name" value="ABC_transporter-like_CS"/>
</dbReference>
<feature type="domain" description="ABC transporter" evidence="11">
    <location>
        <begin position="6"/>
        <end position="242"/>
    </location>
</feature>
<evidence type="ECO:0000256" key="1">
    <source>
        <dbReference type="ARBA" id="ARBA00004202"/>
    </source>
</evidence>
<dbReference type="RefSeq" id="WP_281811880.1">
    <property type="nucleotide sequence ID" value="NZ_BRLB01000001.1"/>
</dbReference>
<dbReference type="SUPFAM" id="SSF52540">
    <property type="entry name" value="P-loop containing nucleoside triphosphate hydrolases"/>
    <property type="match status" value="2"/>
</dbReference>
<name>A0A9W5Y8J9_9FIRM</name>
<dbReference type="GO" id="GO:0043190">
    <property type="term" value="C:ATP-binding cassette (ABC) transporter complex"/>
    <property type="evidence" value="ECO:0007669"/>
    <property type="project" value="TreeGrafter"/>
</dbReference>
<dbReference type="CDD" id="cd03225">
    <property type="entry name" value="ABC_cobalt_CbiO_domain1"/>
    <property type="match status" value="2"/>
</dbReference>
<dbReference type="InterPro" id="IPR015856">
    <property type="entry name" value="ABC_transpr_CbiO/EcfA_su"/>
</dbReference>
<reference evidence="12" key="1">
    <citation type="submission" date="2022-06" db="EMBL/GenBank/DDBJ databases">
        <title>Vallitalea longa sp. nov., an anaerobic bacterium isolated from marine sediment.</title>
        <authorList>
            <person name="Hirano S."/>
            <person name="Terahara T."/>
            <person name="Mori K."/>
            <person name="Hamada M."/>
            <person name="Matsumoto R."/>
            <person name="Kobayashi T."/>
        </authorList>
    </citation>
    <scope>NUCLEOTIDE SEQUENCE</scope>
    <source>
        <strain evidence="12">SH18-1</strain>
    </source>
</reference>
<dbReference type="NCBIfam" id="NF010167">
    <property type="entry name" value="PRK13648.1"/>
    <property type="match status" value="2"/>
</dbReference>
<comment type="caution">
    <text evidence="12">The sequence shown here is derived from an EMBL/GenBank/DDBJ whole genome shotgun (WGS) entry which is preliminary data.</text>
</comment>
<evidence type="ECO:0000256" key="7">
    <source>
        <dbReference type="ARBA" id="ARBA00022840"/>
    </source>
</evidence>
<evidence type="ECO:0000256" key="8">
    <source>
        <dbReference type="ARBA" id="ARBA00022967"/>
    </source>
</evidence>
<evidence type="ECO:0000256" key="10">
    <source>
        <dbReference type="ARBA" id="ARBA00025157"/>
    </source>
</evidence>
<accession>A0A9W5Y8J9</accession>
<gene>
    <name evidence="12" type="ORF">SH1V18_04910</name>
</gene>
<sequence length="550" mass="62510">MEIFNIKNLDFTYPLQKKKAIDNINLNIKKGEFLTICGKSGCGKTTLIKHLKTVLTPNGNKKGTISFYNKNIEEMDLEDQAQKIGYVLQNPEQQIVTDKVWHELAFGLESLSYSKYKIRLKVAEMASYFGIQNWFHKSVTELSGGQKQLLNLASIMAMSPEVLILDEPTAQLDPIGAVDFLETIKKINRDFGTTIIITEHRLEEIFPITDRVIVMDSGRIIADDSPREVCKILKDSNHEMFTAMPSPIRIFGEIDNNLTPLTIREGRNIIEDYFNDKPIYYKDIPIEKEDKKKKEAIKVKEVNFRYERKGKDILNNLNLTVYEGELYAIVGGNGTGKTTTLSVLSGIRKPYCGKVKISGKRCVTLPQNPECLFVKKTVYEDLIDIIHDKKLSNESVERRINEISELVHVKDFLDSHPYDLSGGEQQRVALGKVLLLNPDILLLDEPTKGLDAHFKIEFARILSKLKSTGVTIVMVSHDIEFCADYADRCGLFFDGSIVTENTTNRFFSGNSFYTTSSNRMTRCVFDNAVTVKDVVELWKKNMEQPKSQIS</sequence>
<comment type="function">
    <text evidence="10">Probably part of an ABC transporter complex. Responsible for energy coupling to the transport system.</text>
</comment>
<dbReference type="PANTHER" id="PTHR43553:SF23">
    <property type="entry name" value="ABC TRANSPORTER ATP-BINDING COMPONENT"/>
    <property type="match status" value="1"/>
</dbReference>
<comment type="subcellular location">
    <subcellularLocation>
        <location evidence="1">Cell membrane</location>
        <topology evidence="1">Peripheral membrane protein</topology>
    </subcellularLocation>
</comment>
<dbReference type="GO" id="GO:0005524">
    <property type="term" value="F:ATP binding"/>
    <property type="evidence" value="ECO:0007669"/>
    <property type="project" value="UniProtKB-KW"/>
</dbReference>
<comment type="similarity">
    <text evidence="2">Belongs to the ABC transporter superfamily.</text>
</comment>
<evidence type="ECO:0000256" key="9">
    <source>
        <dbReference type="ARBA" id="ARBA00023136"/>
    </source>
</evidence>
<dbReference type="GO" id="GO:0016887">
    <property type="term" value="F:ATP hydrolysis activity"/>
    <property type="evidence" value="ECO:0007669"/>
    <property type="project" value="InterPro"/>
</dbReference>
<protein>
    <recommendedName>
        <fullName evidence="11">ABC transporter domain-containing protein</fullName>
    </recommendedName>
</protein>
<dbReference type="PROSITE" id="PS00211">
    <property type="entry name" value="ABC_TRANSPORTER_1"/>
    <property type="match status" value="2"/>
</dbReference>
<evidence type="ECO:0000313" key="12">
    <source>
        <dbReference type="EMBL" id="GKX28011.1"/>
    </source>
</evidence>
<dbReference type="InterPro" id="IPR027417">
    <property type="entry name" value="P-loop_NTPase"/>
</dbReference>
<dbReference type="FunFam" id="3.40.50.300:FF:000224">
    <property type="entry name" value="Energy-coupling factor transporter ATP-binding protein EcfA"/>
    <property type="match status" value="1"/>
</dbReference>
<dbReference type="PANTHER" id="PTHR43553">
    <property type="entry name" value="HEAVY METAL TRANSPORTER"/>
    <property type="match status" value="1"/>
</dbReference>
<evidence type="ECO:0000259" key="11">
    <source>
        <dbReference type="PROSITE" id="PS50893"/>
    </source>
</evidence>
<dbReference type="InterPro" id="IPR003439">
    <property type="entry name" value="ABC_transporter-like_ATP-bd"/>
</dbReference>
<evidence type="ECO:0000256" key="6">
    <source>
        <dbReference type="ARBA" id="ARBA00022741"/>
    </source>
</evidence>
<dbReference type="InterPro" id="IPR050095">
    <property type="entry name" value="ECF_ABC_transporter_ATP-bd"/>
</dbReference>
<proteinExistence type="inferred from homology"/>
<evidence type="ECO:0000256" key="4">
    <source>
        <dbReference type="ARBA" id="ARBA00022475"/>
    </source>
</evidence>
<keyword evidence="7" id="KW-0067">ATP-binding</keyword>